<evidence type="ECO:0000313" key="16">
    <source>
        <dbReference type="Proteomes" id="UP000319322"/>
    </source>
</evidence>
<evidence type="ECO:0000256" key="10">
    <source>
        <dbReference type="ARBA" id="ARBA00049563"/>
    </source>
</evidence>
<comment type="caution">
    <text evidence="15">The sequence shown here is derived from an EMBL/GenBank/DDBJ whole genome shotgun (WGS) entry which is preliminary data.</text>
</comment>
<evidence type="ECO:0000256" key="8">
    <source>
        <dbReference type="ARBA" id="ARBA00022840"/>
    </source>
</evidence>
<feature type="binding site" evidence="11">
    <location>
        <begin position="12"/>
        <end position="17"/>
    </location>
    <ligand>
        <name>substrate</name>
    </ligand>
</feature>
<proteinExistence type="inferred from homology"/>
<dbReference type="Gene3D" id="3.40.50.300">
    <property type="entry name" value="P-loop containing nucleotide triphosphate hydrolases"/>
    <property type="match status" value="1"/>
</dbReference>
<keyword evidence="8 11" id="KW-0067">ATP-binding</keyword>
<evidence type="ECO:0000256" key="5">
    <source>
        <dbReference type="ARBA" id="ARBA00022679"/>
    </source>
</evidence>
<feature type="region of interest" description="Interaction with substrate tRNA" evidence="11">
    <location>
        <begin position="35"/>
        <end position="38"/>
    </location>
</feature>
<dbReference type="AlphaFoldDB" id="A0A553V3F1"/>
<evidence type="ECO:0000256" key="12">
    <source>
        <dbReference type="RuleBase" id="RU003783"/>
    </source>
</evidence>
<feature type="binding site" evidence="11">
    <location>
        <begin position="10"/>
        <end position="17"/>
    </location>
    <ligand>
        <name>ATP</name>
        <dbReference type="ChEBI" id="CHEBI:30616"/>
    </ligand>
</feature>
<evidence type="ECO:0000256" key="2">
    <source>
        <dbReference type="ARBA" id="ARBA00003213"/>
    </source>
</evidence>
<keyword evidence="6 11" id="KW-0819">tRNA processing</keyword>
<comment type="subunit">
    <text evidence="4 11">Monomer.</text>
</comment>
<keyword evidence="5 11" id="KW-0808">Transferase</keyword>
<dbReference type="RefSeq" id="WP_120948080.1">
    <property type="nucleotide sequence ID" value="NZ_QXQP01000003.1"/>
</dbReference>
<dbReference type="EC" id="2.5.1.75" evidence="11"/>
<evidence type="ECO:0000256" key="6">
    <source>
        <dbReference type="ARBA" id="ARBA00022694"/>
    </source>
</evidence>
<keyword evidence="9 11" id="KW-0460">Magnesium</keyword>
<accession>A0A553V3F1</accession>
<evidence type="ECO:0000256" key="7">
    <source>
        <dbReference type="ARBA" id="ARBA00022741"/>
    </source>
</evidence>
<evidence type="ECO:0000256" key="4">
    <source>
        <dbReference type="ARBA" id="ARBA00011245"/>
    </source>
</evidence>
<reference evidence="15" key="2">
    <citation type="submission" date="2019-07" db="EMBL/GenBank/DDBJ databases">
        <authorList>
            <person name="Papic B."/>
        </authorList>
    </citation>
    <scope>NUCLEOTIDE SEQUENCE [LARGE SCALE GENOMIC DNA]</scope>
    <source>
        <strain evidence="15">L8b</strain>
    </source>
</reference>
<comment type="cofactor">
    <cofactor evidence="1 11">
        <name>Mg(2+)</name>
        <dbReference type="ChEBI" id="CHEBI:18420"/>
    </cofactor>
</comment>
<feature type="site" description="Interaction with substrate tRNA" evidence="11">
    <location>
        <position position="99"/>
    </location>
</feature>
<dbReference type="InterPro" id="IPR018022">
    <property type="entry name" value="IPT"/>
</dbReference>
<protein>
    <recommendedName>
        <fullName evidence="11">tRNA dimethylallyltransferase</fullName>
        <ecNumber evidence="11">2.5.1.75</ecNumber>
    </recommendedName>
    <alternativeName>
        <fullName evidence="11">Dimethylallyl diphosphate:tRNA dimethylallyltransferase</fullName>
        <shortName evidence="11">DMAPP:tRNA dimethylallyltransferase</shortName>
        <shortName evidence="11">DMATase</shortName>
    </alternativeName>
    <alternativeName>
        <fullName evidence="11">Isopentenyl-diphosphate:tRNA isopentenyltransferase</fullName>
        <shortName evidence="11">IPP transferase</shortName>
        <shortName evidence="11">IPPT</shortName>
        <shortName evidence="11">IPTase</shortName>
    </alternativeName>
</protein>
<dbReference type="HAMAP" id="MF_00185">
    <property type="entry name" value="IPP_trans"/>
    <property type="match status" value="1"/>
</dbReference>
<dbReference type="GO" id="GO:0005524">
    <property type="term" value="F:ATP binding"/>
    <property type="evidence" value="ECO:0007669"/>
    <property type="project" value="UniProtKB-UniRule"/>
</dbReference>
<dbReference type="EMBL" id="VKGC01000001">
    <property type="protein sequence ID" value="TSA86985.1"/>
    <property type="molecule type" value="Genomic_DNA"/>
</dbReference>
<dbReference type="Proteomes" id="UP000319322">
    <property type="component" value="Unassembled WGS sequence"/>
</dbReference>
<evidence type="ECO:0000256" key="1">
    <source>
        <dbReference type="ARBA" id="ARBA00001946"/>
    </source>
</evidence>
<comment type="similarity">
    <text evidence="3 11 14">Belongs to the IPP transferase family.</text>
</comment>
<dbReference type="Gene3D" id="1.10.20.140">
    <property type="match status" value="1"/>
</dbReference>
<dbReference type="GO" id="GO:0052381">
    <property type="term" value="F:tRNA dimethylallyltransferase activity"/>
    <property type="evidence" value="ECO:0007669"/>
    <property type="project" value="UniProtKB-UniRule"/>
</dbReference>
<dbReference type="InterPro" id="IPR027417">
    <property type="entry name" value="P-loop_NTPase"/>
</dbReference>
<name>A0A553V3F1_9HELI</name>
<dbReference type="PANTHER" id="PTHR11088">
    <property type="entry name" value="TRNA DIMETHYLALLYLTRANSFERASE"/>
    <property type="match status" value="1"/>
</dbReference>
<evidence type="ECO:0000313" key="15">
    <source>
        <dbReference type="EMBL" id="TSA86985.1"/>
    </source>
</evidence>
<dbReference type="Pfam" id="PF01715">
    <property type="entry name" value="IPPT"/>
    <property type="match status" value="1"/>
</dbReference>
<comment type="catalytic activity">
    <reaction evidence="10 11 12">
        <text>adenosine(37) in tRNA + dimethylallyl diphosphate = N(6)-dimethylallyladenosine(37) in tRNA + diphosphate</text>
        <dbReference type="Rhea" id="RHEA:26482"/>
        <dbReference type="Rhea" id="RHEA-COMP:10162"/>
        <dbReference type="Rhea" id="RHEA-COMP:10375"/>
        <dbReference type="ChEBI" id="CHEBI:33019"/>
        <dbReference type="ChEBI" id="CHEBI:57623"/>
        <dbReference type="ChEBI" id="CHEBI:74411"/>
        <dbReference type="ChEBI" id="CHEBI:74415"/>
        <dbReference type="EC" id="2.5.1.75"/>
    </reaction>
</comment>
<dbReference type="PANTHER" id="PTHR11088:SF60">
    <property type="entry name" value="TRNA DIMETHYLALLYLTRANSFERASE"/>
    <property type="match status" value="1"/>
</dbReference>
<keyword evidence="7 11" id="KW-0547">Nucleotide-binding</keyword>
<dbReference type="GO" id="GO:0006400">
    <property type="term" value="P:tRNA modification"/>
    <property type="evidence" value="ECO:0007669"/>
    <property type="project" value="TreeGrafter"/>
</dbReference>
<dbReference type="NCBIfam" id="TIGR00174">
    <property type="entry name" value="miaA"/>
    <property type="match status" value="1"/>
</dbReference>
<organism evidence="15 16">
    <name type="scientific">Helicobacter mehlei</name>
    <dbReference type="NCBI Taxonomy" id="2316080"/>
    <lineage>
        <taxon>Bacteria</taxon>
        <taxon>Pseudomonadati</taxon>
        <taxon>Campylobacterota</taxon>
        <taxon>Epsilonproteobacteria</taxon>
        <taxon>Campylobacterales</taxon>
        <taxon>Helicobacteraceae</taxon>
        <taxon>Helicobacter</taxon>
    </lineage>
</organism>
<gene>
    <name evidence="11 15" type="primary">miaA</name>
    <name evidence="15" type="ORF">FNE76_00525</name>
</gene>
<dbReference type="InterPro" id="IPR039657">
    <property type="entry name" value="Dimethylallyltransferase"/>
</dbReference>
<evidence type="ECO:0000256" key="3">
    <source>
        <dbReference type="ARBA" id="ARBA00005842"/>
    </source>
</evidence>
<evidence type="ECO:0000256" key="13">
    <source>
        <dbReference type="RuleBase" id="RU003784"/>
    </source>
</evidence>
<evidence type="ECO:0000256" key="11">
    <source>
        <dbReference type="HAMAP-Rule" id="MF_00185"/>
    </source>
</evidence>
<comment type="caution">
    <text evidence="11">Lacks conserved residue(s) required for the propagation of feature annotation.</text>
</comment>
<comment type="function">
    <text evidence="2 11 13">Catalyzes the transfer of a dimethylallyl group onto the adenine at position 37 in tRNAs that read codons beginning with uridine, leading to the formation of N6-(dimethylallyl)adenosine (i(6)A).</text>
</comment>
<dbReference type="SUPFAM" id="SSF52540">
    <property type="entry name" value="P-loop containing nucleoside triphosphate hydrolases"/>
    <property type="match status" value="2"/>
</dbReference>
<evidence type="ECO:0000256" key="14">
    <source>
        <dbReference type="RuleBase" id="RU003785"/>
    </source>
</evidence>
<dbReference type="OrthoDB" id="9776390at2"/>
<keyword evidence="16" id="KW-1185">Reference proteome</keyword>
<reference evidence="15" key="1">
    <citation type="submission" date="2019-07" db="EMBL/GenBank/DDBJ databases">
        <title>Helicobacter labacensis sp. nov., Helicobacter mehlei sp. nov. and Helicobacter vulpis sp. nov., isolated from gastric mucosa of red fox (Vulpis vulpis).</title>
        <authorList>
            <person name="Kusar D."/>
            <person name="Gruntar I."/>
            <person name="Pate M."/>
            <person name="Zajc U."/>
            <person name="Ocepek M."/>
        </authorList>
    </citation>
    <scope>NUCLEOTIDE SEQUENCE [LARGE SCALE GENOMIC DNA]</scope>
    <source>
        <strain evidence="15">L8b</strain>
    </source>
</reference>
<sequence length="294" mass="32949">MNPTLIAIIGASGSGKSALALELAQRLDAEIVSLDSLSIYKEINIAAAKPSPQDLQCVKHYGINVLEIHEKNNAPLFKQELEKAIATTPKKTLLIVGGSGFYLKAILEGLSPMPNLSPEQHLEIQEKITALNNPHAFLAQIDPDYAQMFKPQDTYRITKALEIYLATKTPPTLYFQKHPKIPFDRPIKLYALHVLKENLHQNIAKRTAQMLKCGIVEEIRALVAQYGSDHQPFRAIGPKECLQHLQGKLSLKELYEAIYTHTCQLAKRQMTFNRTQFKEISLVEPHALLTDLAP</sequence>
<evidence type="ECO:0000256" key="9">
    <source>
        <dbReference type="ARBA" id="ARBA00022842"/>
    </source>
</evidence>